<feature type="compositionally biased region" description="Low complexity" evidence="1">
    <location>
        <begin position="44"/>
        <end position="59"/>
    </location>
</feature>
<keyword evidence="5" id="KW-1185">Reference proteome</keyword>
<reference evidence="4" key="1">
    <citation type="journal article" date="2014" name="Int. J. Syst. Evol. Microbiol.">
        <title>Complete genome sequence of Corynebacterium casei LMG S-19264T (=DSM 44701T), isolated from a smear-ripened cheese.</title>
        <authorList>
            <consortium name="US DOE Joint Genome Institute (JGI-PGF)"/>
            <person name="Walter F."/>
            <person name="Albersmeier A."/>
            <person name="Kalinowski J."/>
            <person name="Ruckert C."/>
        </authorList>
    </citation>
    <scope>NUCLEOTIDE SEQUENCE</scope>
    <source>
        <strain evidence="4">JCM 3302</strain>
    </source>
</reference>
<feature type="transmembrane region" description="Helical" evidence="2">
    <location>
        <begin position="126"/>
        <end position="145"/>
    </location>
</feature>
<dbReference type="AlphaFoldDB" id="A0A919DKN6"/>
<feature type="transmembrane region" description="Helical" evidence="2">
    <location>
        <begin position="165"/>
        <end position="185"/>
    </location>
</feature>
<feature type="transmembrane region" description="Helical" evidence="2">
    <location>
        <begin position="75"/>
        <end position="98"/>
    </location>
</feature>
<dbReference type="Proteomes" id="UP000641386">
    <property type="component" value="Unassembled WGS sequence"/>
</dbReference>
<feature type="transmembrane region" description="Helical" evidence="2">
    <location>
        <begin position="104"/>
        <end position="121"/>
    </location>
</feature>
<sequence length="199" mass="20594">MEQPRTRPQQHGPRGGRPLTPPQAARQGAQGHRPAARHPPGAPRPAGGRRPSAAAPVSGPAAAIRRLRRLPNPRLTGLGAGLFCGALMFLLGCLDQLLFGGSPTGYGVLFLPVCVLTAAWVRRGDLLTSPVVVPIGYAVGLLPLADGDGFLGTLMGLVTALATQALWLYGGTLIAGVTALLRRAAPAPARARAGRRPPR</sequence>
<evidence type="ECO:0000313" key="5">
    <source>
        <dbReference type="Proteomes" id="UP000641386"/>
    </source>
</evidence>
<evidence type="ECO:0000256" key="1">
    <source>
        <dbReference type="SAM" id="MobiDB-lite"/>
    </source>
</evidence>
<feature type="region of interest" description="Disordered" evidence="1">
    <location>
        <begin position="1"/>
        <end position="59"/>
    </location>
</feature>
<evidence type="ECO:0000313" key="4">
    <source>
        <dbReference type="EMBL" id="GHE52101.1"/>
    </source>
</evidence>
<evidence type="ECO:0000259" key="3">
    <source>
        <dbReference type="Pfam" id="PF20177"/>
    </source>
</evidence>
<evidence type="ECO:0000256" key="2">
    <source>
        <dbReference type="SAM" id="Phobius"/>
    </source>
</evidence>
<name>A0A919DKN6_9ACTN</name>
<protein>
    <submittedName>
        <fullName evidence="4">Membrane protein</fullName>
    </submittedName>
</protein>
<proteinExistence type="predicted"/>
<dbReference type="RefSeq" id="WP_189895519.1">
    <property type="nucleotide sequence ID" value="NZ_BNBC01000001.1"/>
</dbReference>
<keyword evidence="2" id="KW-0812">Transmembrane</keyword>
<organism evidence="4 5">
    <name type="scientific">Streptomyces spiralis</name>
    <dbReference type="NCBI Taxonomy" id="66376"/>
    <lineage>
        <taxon>Bacteria</taxon>
        <taxon>Bacillati</taxon>
        <taxon>Actinomycetota</taxon>
        <taxon>Actinomycetes</taxon>
        <taxon>Kitasatosporales</taxon>
        <taxon>Streptomycetaceae</taxon>
        <taxon>Streptomyces</taxon>
    </lineage>
</organism>
<reference evidence="4" key="2">
    <citation type="submission" date="2020-09" db="EMBL/GenBank/DDBJ databases">
        <authorList>
            <person name="Sun Q."/>
            <person name="Ohkuma M."/>
        </authorList>
    </citation>
    <scope>NUCLEOTIDE SEQUENCE</scope>
    <source>
        <strain evidence="4">JCM 3302</strain>
    </source>
</reference>
<dbReference type="Pfam" id="PF20177">
    <property type="entry name" value="DUF6542"/>
    <property type="match status" value="1"/>
</dbReference>
<keyword evidence="2" id="KW-1133">Transmembrane helix</keyword>
<dbReference type="InterPro" id="IPR046672">
    <property type="entry name" value="DUF6542"/>
</dbReference>
<feature type="domain" description="DUF6542" evidence="3">
    <location>
        <begin position="74"/>
        <end position="184"/>
    </location>
</feature>
<comment type="caution">
    <text evidence="4">The sequence shown here is derived from an EMBL/GenBank/DDBJ whole genome shotgun (WGS) entry which is preliminary data.</text>
</comment>
<keyword evidence="2" id="KW-0472">Membrane</keyword>
<gene>
    <name evidence="4" type="ORF">GCM10014715_00900</name>
</gene>
<accession>A0A919DKN6</accession>
<dbReference type="EMBL" id="BNBC01000001">
    <property type="protein sequence ID" value="GHE52101.1"/>
    <property type="molecule type" value="Genomic_DNA"/>
</dbReference>